<dbReference type="OrthoDB" id="7562825at2"/>
<dbReference type="AlphaFoldDB" id="D8JW35"/>
<dbReference type="HOGENOM" id="CLU_114076_3_0_5"/>
<gene>
    <name evidence="1" type="ordered locus">Hden_3119</name>
</gene>
<dbReference type="Gene3D" id="3.30.1360.120">
    <property type="entry name" value="Probable tRNA modification gtpase trme, domain 1"/>
    <property type="match status" value="1"/>
</dbReference>
<proteinExistence type="predicted"/>
<evidence type="ECO:0000313" key="1">
    <source>
        <dbReference type="EMBL" id="ADJ24914.1"/>
    </source>
</evidence>
<accession>D8JW35</accession>
<dbReference type="RefSeq" id="WP_013217073.1">
    <property type="nucleotide sequence ID" value="NC_014313.1"/>
</dbReference>
<dbReference type="KEGG" id="hdn:Hden_3119"/>
<dbReference type="Proteomes" id="UP000002033">
    <property type="component" value="Chromosome"/>
</dbReference>
<protein>
    <submittedName>
        <fullName evidence="1">Sarcosine oxidase gamma subunit</fullName>
    </submittedName>
</protein>
<keyword evidence="2" id="KW-1185">Reference proteome</keyword>
<evidence type="ECO:0000313" key="2">
    <source>
        <dbReference type="Proteomes" id="UP000002033"/>
    </source>
</evidence>
<dbReference type="Gene3D" id="3.30.70.1520">
    <property type="entry name" value="Heterotetrameric sarcosine oxidase"/>
    <property type="match status" value="1"/>
</dbReference>
<dbReference type="SUPFAM" id="SSF103025">
    <property type="entry name" value="Folate-binding domain"/>
    <property type="match status" value="1"/>
</dbReference>
<sequence>MSDPHNEAALKRNGIKITKREDVAMTHVALRRGAQSELEKRAGALFGAALPPTARAVEGAGKLVAWAGPEQWLVVEPKSGGKDPSVELAEALKGVASIVDVGDSRVLFRVEGQKATEVLAPGMAIDFHDQVFKPGDVAITHASHLGVIVWRLPDGKGYEFACARTYAVAFSEWLYETCGKLIPA</sequence>
<name>D8JW35_HYPDA</name>
<reference evidence="2" key="1">
    <citation type="journal article" date="2011" name="J. Bacteriol.">
        <title>Genome sequences of eight morphologically diverse alphaproteobacteria.</title>
        <authorList>
            <consortium name="US DOE Joint Genome Institute"/>
            <person name="Brown P.J."/>
            <person name="Kysela D.T."/>
            <person name="Buechlein A."/>
            <person name="Hemmerich C."/>
            <person name="Brun Y.V."/>
        </authorList>
    </citation>
    <scope>NUCLEOTIDE SEQUENCE [LARGE SCALE GENOMIC DNA]</scope>
    <source>
        <strain evidence="2">ATCC 51888 / DSM 1869 / NCIB 11706 / TK 0415</strain>
    </source>
</reference>
<dbReference type="EMBL" id="CP002083">
    <property type="protein sequence ID" value="ADJ24914.1"/>
    <property type="molecule type" value="Genomic_DNA"/>
</dbReference>
<dbReference type="InterPro" id="IPR027266">
    <property type="entry name" value="TrmE/GcvT-like"/>
</dbReference>
<dbReference type="STRING" id="582899.Hden_3119"/>
<dbReference type="eggNOG" id="COG4583">
    <property type="taxonomic scope" value="Bacteria"/>
</dbReference>
<organism evidence="1 2">
    <name type="scientific">Hyphomicrobium denitrificans (strain ATCC 51888 / DSM 1869 / NCIMB 11706 / TK 0415)</name>
    <dbReference type="NCBI Taxonomy" id="582899"/>
    <lineage>
        <taxon>Bacteria</taxon>
        <taxon>Pseudomonadati</taxon>
        <taxon>Pseudomonadota</taxon>
        <taxon>Alphaproteobacteria</taxon>
        <taxon>Hyphomicrobiales</taxon>
        <taxon>Hyphomicrobiaceae</taxon>
        <taxon>Hyphomicrobium</taxon>
    </lineage>
</organism>